<evidence type="ECO:0000259" key="8">
    <source>
        <dbReference type="Pfam" id="PF17147"/>
    </source>
</evidence>
<feature type="domain" description="Pyruvate flavodoxin/ferredoxin oxidoreductase pyrimidine binding" evidence="7">
    <location>
        <begin position="253"/>
        <end position="491"/>
    </location>
</feature>
<dbReference type="NCBIfam" id="TIGR03710">
    <property type="entry name" value="OAFO_sf"/>
    <property type="match status" value="1"/>
</dbReference>
<comment type="subunit">
    <text evidence="1">Heterodimer composed of an alpha and a beta subunit.</text>
</comment>
<name>A0A3G1A5K4_9CREN</name>
<accession>A0A3G1A5K4</accession>
<dbReference type="Pfam" id="PF01855">
    <property type="entry name" value="POR_N"/>
    <property type="match status" value="1"/>
</dbReference>
<dbReference type="Proteomes" id="UP000266720">
    <property type="component" value="Chromosome"/>
</dbReference>
<dbReference type="InterPro" id="IPR019752">
    <property type="entry name" value="Pyrv/ketoisovalerate_OxRed_cat"/>
</dbReference>
<sequence length="635" mass="71159">MPLTELNAILGGPQGSGIETSMMIIGRALARRGYGFLANREYFSNIVGRHSYIHLRVKSDEYPRSLTYPVDLLVAMDAETIFMHFEDVSNRGFIVCDNASLHKTLEEAPSIEDITRERIKKRCNELGLDCSVESILKYLAEKKKASLISLQYEKIIRELFDKYKIDPRQLSRYLSGIVFSAFAVLLALDEDSLRYALSLHFKERAQIVEQNMDLYRIVVREMGGYKGALILAPPRFNQKKTMFVTGNDIVAIAKIVAGVRYQSYYPITPAADESVLLERYSFIEDENIGPLLVLQTEDEIAAITSAIGAVLTGARSSTSTSGPGFDLMVEGLSWAGMNEAPVVITYYQRGGPSTGQPTRGSQSDLFNAIFAGHGEFARVVLSSGDHLEAFYDTILAFNLAEEFQVPVIHLLDKFLANSTATISLPRLDEIKISRGTIVREAKEYKRFSLASLVSPRAFLGTRGVVMWYTGDEHDEYGHIVEDPENRIAMYSKRIEKISLIKDRVPSEQKIGIYGDRNPDYVFVGWGSVKNTVLEAIDVLRGRGIRAKYLNIKMLWPFPEREFVEAAENVPADRMIVVEHSYGANIAKLIEMNTGISIEKSIVKFTGRPLTLKEVIEGFELIESGKEKKVVCRYGA</sequence>
<dbReference type="Gene3D" id="3.40.50.920">
    <property type="match status" value="1"/>
</dbReference>
<dbReference type="SUPFAM" id="SSF52922">
    <property type="entry name" value="TK C-terminal domain-like"/>
    <property type="match status" value="1"/>
</dbReference>
<dbReference type="EMBL" id="CP007493">
    <property type="protein sequence ID" value="AJB42119.1"/>
    <property type="molecule type" value="Genomic_DNA"/>
</dbReference>
<feature type="domain" description="Pyruvate:ferredoxin oxidoreductase core" evidence="8">
    <location>
        <begin position="519"/>
        <end position="607"/>
    </location>
</feature>
<evidence type="ECO:0000259" key="6">
    <source>
        <dbReference type="Pfam" id="PF01558"/>
    </source>
</evidence>
<dbReference type="InterPro" id="IPR009014">
    <property type="entry name" value="Transketo_C/PFOR_II"/>
</dbReference>
<comment type="catalytic activity">
    <reaction evidence="5">
        <text>a 2-oxocarboxylate + 2 oxidized [2Fe-2S]-[ferredoxin] + CoA = an acyl-CoA + 2 reduced [2Fe-2S]-[ferredoxin] + CO2 + H(+)</text>
        <dbReference type="Rhea" id="RHEA:42316"/>
        <dbReference type="Rhea" id="RHEA-COMP:10000"/>
        <dbReference type="Rhea" id="RHEA-COMP:10001"/>
        <dbReference type="ChEBI" id="CHEBI:15378"/>
        <dbReference type="ChEBI" id="CHEBI:16526"/>
        <dbReference type="ChEBI" id="CHEBI:33737"/>
        <dbReference type="ChEBI" id="CHEBI:33738"/>
        <dbReference type="ChEBI" id="CHEBI:35179"/>
        <dbReference type="ChEBI" id="CHEBI:57287"/>
        <dbReference type="ChEBI" id="CHEBI:58342"/>
        <dbReference type="EC" id="1.2.7.11"/>
    </reaction>
</comment>
<dbReference type="InterPro" id="IPR002869">
    <property type="entry name" value="Pyrv_flavodox_OxRed_cen"/>
</dbReference>
<dbReference type="InterPro" id="IPR050722">
    <property type="entry name" value="Pyruvate:ferred/Flavod_OxRd"/>
</dbReference>
<evidence type="ECO:0000256" key="1">
    <source>
        <dbReference type="ARBA" id="ARBA00011631"/>
    </source>
</evidence>
<dbReference type="CDD" id="cd07034">
    <property type="entry name" value="TPP_PYR_PFOR_IOR-alpha_like"/>
    <property type="match status" value="1"/>
</dbReference>
<dbReference type="InterPro" id="IPR002880">
    <property type="entry name" value="Pyrv_Fd/Flavodoxin_OxRdtase_N"/>
</dbReference>
<dbReference type="GeneID" id="25406487"/>
<dbReference type="Gene3D" id="3.40.920.10">
    <property type="entry name" value="Pyruvate-ferredoxin oxidoreductase, PFOR, domain III"/>
    <property type="match status" value="1"/>
</dbReference>
<evidence type="ECO:0000256" key="4">
    <source>
        <dbReference type="ARBA" id="ARBA00023317"/>
    </source>
</evidence>
<dbReference type="KEGG" id="tcb:TCARB_1071"/>
<protein>
    <recommendedName>
        <fullName evidence="2">2-oxoacid oxidoreductase (ferredoxin)</fullName>
        <ecNumber evidence="2">1.2.7.11</ecNumber>
    </recommendedName>
</protein>
<evidence type="ECO:0000259" key="7">
    <source>
        <dbReference type="Pfam" id="PF01855"/>
    </source>
</evidence>
<dbReference type="InterPro" id="IPR022367">
    <property type="entry name" value="2-oxoacid/accept_OxRdtase_asu"/>
</dbReference>
<reference evidence="10" key="1">
    <citation type="book" date="2010" name="EXTREMOPHILES" publisher="0:0-0">
        <title>Complete genome sequences of ten hyperthermophilic archaea reveal their metabolic capabilities and possible ecological roles.</title>
        <editorList>
            <person name="?"/>
        </editorList>
        <authorList>
            <person name="Ravin N.V."/>
            <person name="Mardanov A.V."/>
            <person name="Bonch-Osmolovskaya E.A."/>
            <person name="Skryabin K.G."/>
        </authorList>
    </citation>
    <scope>NUCLEOTIDE SEQUENCE [LARGE SCALE GENOMIC DNA]</scope>
    <source>
        <strain evidence="10">1505</strain>
    </source>
</reference>
<dbReference type="STRING" id="697581.TCARB_1071"/>
<evidence type="ECO:0000313" key="9">
    <source>
        <dbReference type="EMBL" id="AJB42119.1"/>
    </source>
</evidence>
<gene>
    <name evidence="9" type="ORF">TCARB_1071</name>
</gene>
<dbReference type="NCBIfam" id="NF041170">
    <property type="entry name" value="Oxoac_fdxalpha_Archa"/>
    <property type="match status" value="1"/>
</dbReference>
<dbReference type="GO" id="GO:0019164">
    <property type="term" value="F:pyruvate synthase activity"/>
    <property type="evidence" value="ECO:0007669"/>
    <property type="project" value="UniProtKB-ARBA"/>
</dbReference>
<dbReference type="AlphaFoldDB" id="A0A3G1A5K4"/>
<dbReference type="PANTHER" id="PTHR32154">
    <property type="entry name" value="PYRUVATE-FLAVODOXIN OXIDOREDUCTASE-RELATED"/>
    <property type="match status" value="1"/>
</dbReference>
<organism evidence="9 10">
    <name type="scientific">Thermofilum adornatum 1505</name>
    <dbReference type="NCBI Taxonomy" id="697581"/>
    <lineage>
        <taxon>Archaea</taxon>
        <taxon>Thermoproteota</taxon>
        <taxon>Thermoprotei</taxon>
        <taxon>Thermofilales</taxon>
        <taxon>Thermofilaceae</taxon>
        <taxon>Thermofilum</taxon>
    </lineage>
</organism>
<dbReference type="PANTHER" id="PTHR32154:SF16">
    <property type="entry name" value="PYRUVATE FLAVODOXIN_FERREDOXIN OXIDOREDUCTASE DOMAIN PROTEIN"/>
    <property type="match status" value="1"/>
</dbReference>
<evidence type="ECO:0000256" key="5">
    <source>
        <dbReference type="ARBA" id="ARBA00048893"/>
    </source>
</evidence>
<evidence type="ECO:0000313" key="10">
    <source>
        <dbReference type="Proteomes" id="UP000266720"/>
    </source>
</evidence>
<feature type="domain" description="Pyruvate/ketoisovalerate oxidoreductase catalytic" evidence="6">
    <location>
        <begin position="15"/>
        <end position="214"/>
    </location>
</feature>
<keyword evidence="3 9" id="KW-0560">Oxidoreductase</keyword>
<dbReference type="Pfam" id="PF17147">
    <property type="entry name" value="PFOR_II"/>
    <property type="match status" value="1"/>
</dbReference>
<dbReference type="FunFam" id="3.40.50.970:FF:000022">
    <property type="entry name" value="2-oxoglutarate ferredoxin oxidoreductase alpha subunit"/>
    <property type="match status" value="1"/>
</dbReference>
<dbReference type="SUPFAM" id="SSF52518">
    <property type="entry name" value="Thiamin diphosphate-binding fold (THDP-binding)"/>
    <property type="match status" value="1"/>
</dbReference>
<dbReference type="EC" id="1.2.7.11" evidence="2"/>
<proteinExistence type="predicted"/>
<evidence type="ECO:0000256" key="2">
    <source>
        <dbReference type="ARBA" id="ARBA00012691"/>
    </source>
</evidence>
<dbReference type="InterPro" id="IPR053400">
    <property type="entry name" value="2-oxoacid_Fdx_oxidoreductase"/>
</dbReference>
<dbReference type="Pfam" id="PF01558">
    <property type="entry name" value="POR"/>
    <property type="match status" value="1"/>
</dbReference>
<dbReference type="InterPro" id="IPR029061">
    <property type="entry name" value="THDP-binding"/>
</dbReference>
<dbReference type="RefSeq" id="WP_244870319.1">
    <property type="nucleotide sequence ID" value="NZ_CP007493.1"/>
</dbReference>
<keyword evidence="4" id="KW-0670">Pyruvate</keyword>
<dbReference type="Gene3D" id="3.40.50.970">
    <property type="match status" value="1"/>
</dbReference>
<evidence type="ECO:0000256" key="3">
    <source>
        <dbReference type="ARBA" id="ARBA00023002"/>
    </source>
</evidence>
<dbReference type="GO" id="GO:0018491">
    <property type="term" value="F:2-oxobutyrate synthase activity"/>
    <property type="evidence" value="ECO:0007669"/>
    <property type="project" value="UniProtKB-ARBA"/>
</dbReference>
<dbReference type="InterPro" id="IPR033412">
    <property type="entry name" value="PFOR_II"/>
</dbReference>
<dbReference type="GO" id="GO:0006979">
    <property type="term" value="P:response to oxidative stress"/>
    <property type="evidence" value="ECO:0007669"/>
    <property type="project" value="TreeGrafter"/>
</dbReference>